<dbReference type="GO" id="GO:0005737">
    <property type="term" value="C:cytoplasm"/>
    <property type="evidence" value="ECO:0007669"/>
    <property type="project" value="UniProtKB-SubCell"/>
</dbReference>
<dbReference type="RefSeq" id="WP_181731369.1">
    <property type="nucleotide sequence ID" value="NZ_JACEIR010000002.1"/>
</dbReference>
<feature type="binding site" evidence="5">
    <location>
        <position position="269"/>
    </location>
    <ligand>
        <name>N(2)-acetyl-L-ornithine</name>
        <dbReference type="ChEBI" id="CHEBI:57805"/>
    </ligand>
</feature>
<dbReference type="CDD" id="cd00610">
    <property type="entry name" value="OAT_like"/>
    <property type="match status" value="1"/>
</dbReference>
<dbReference type="GO" id="GO:0003992">
    <property type="term" value="F:N2-acetyl-L-ornithine:2-oxoglutarate 5-aminotransferase activity"/>
    <property type="evidence" value="ECO:0007669"/>
    <property type="project" value="UniProtKB-UniRule"/>
</dbReference>
<dbReference type="NCBIfam" id="NF002797">
    <property type="entry name" value="PRK02936.1"/>
    <property type="match status" value="1"/>
</dbReference>
<feature type="binding site" evidence="5">
    <location>
        <begin position="94"/>
        <end position="95"/>
    </location>
    <ligand>
        <name>pyridoxal 5'-phosphate</name>
        <dbReference type="ChEBI" id="CHEBI:597326"/>
    </ligand>
</feature>
<dbReference type="SUPFAM" id="SSF53383">
    <property type="entry name" value="PLP-dependent transferases"/>
    <property type="match status" value="1"/>
</dbReference>
<dbReference type="EC" id="2.6.1.11" evidence="5"/>
<dbReference type="Gene3D" id="3.40.640.10">
    <property type="entry name" value="Type I PLP-dependent aspartate aminotransferase-like (Major domain)"/>
    <property type="match status" value="1"/>
</dbReference>
<dbReference type="PIRSF" id="PIRSF000521">
    <property type="entry name" value="Transaminase_4ab_Lys_Orn"/>
    <property type="match status" value="1"/>
</dbReference>
<evidence type="ECO:0000256" key="2">
    <source>
        <dbReference type="ARBA" id="ARBA00022605"/>
    </source>
</evidence>
<dbReference type="PANTHER" id="PTHR11986">
    <property type="entry name" value="AMINOTRANSFERASE CLASS III"/>
    <property type="match status" value="1"/>
</dbReference>
<organism evidence="6 7">
    <name type="scientific">Thermoactinomyces intermedius</name>
    <dbReference type="NCBI Taxonomy" id="2024"/>
    <lineage>
        <taxon>Bacteria</taxon>
        <taxon>Bacillati</taxon>
        <taxon>Bacillota</taxon>
        <taxon>Bacilli</taxon>
        <taxon>Bacillales</taxon>
        <taxon>Thermoactinomycetaceae</taxon>
        <taxon>Thermoactinomyces</taxon>
    </lineage>
</organism>
<gene>
    <name evidence="5" type="primary">argD</name>
    <name evidence="6" type="ORF">I8U20_06845</name>
</gene>
<dbReference type="Gene3D" id="3.90.1150.10">
    <property type="entry name" value="Aspartate Aminotransferase, domain 1"/>
    <property type="match status" value="1"/>
</dbReference>
<dbReference type="GO" id="GO:0042802">
    <property type="term" value="F:identical protein binding"/>
    <property type="evidence" value="ECO:0007669"/>
    <property type="project" value="TreeGrafter"/>
</dbReference>
<dbReference type="AlphaFoldDB" id="A0A8I1DC30"/>
<comment type="caution">
    <text evidence="6">The sequence shown here is derived from an EMBL/GenBank/DDBJ whole genome shotgun (WGS) entry which is preliminary data.</text>
</comment>
<dbReference type="InterPro" id="IPR015424">
    <property type="entry name" value="PyrdxlP-dep_Trfase"/>
</dbReference>
<keyword evidence="2 5" id="KW-0028">Amino-acid biosynthesis</keyword>
<comment type="subunit">
    <text evidence="5">Homodimer.</text>
</comment>
<evidence type="ECO:0000313" key="7">
    <source>
        <dbReference type="Proteomes" id="UP000633619"/>
    </source>
</evidence>
<dbReference type="InterPro" id="IPR049704">
    <property type="entry name" value="Aminotrans_3_PPA_site"/>
</dbReference>
<dbReference type="InterPro" id="IPR005814">
    <property type="entry name" value="Aminotrans_3"/>
</dbReference>
<evidence type="ECO:0000256" key="4">
    <source>
        <dbReference type="ARBA" id="ARBA00022898"/>
    </source>
</evidence>
<dbReference type="FunFam" id="3.40.640.10:FF:000004">
    <property type="entry name" value="Acetylornithine aminotransferase"/>
    <property type="match status" value="1"/>
</dbReference>
<dbReference type="NCBIfam" id="TIGR00707">
    <property type="entry name" value="argD"/>
    <property type="match status" value="1"/>
</dbReference>
<sequence>MSLFPTYKRHPVHFVDGEKAVLTDAQGKRYLDFGSGIGVTNLGHKHPRVLEALMEQARAVWHVSNLFEQPLQVKVAEKLCQITGLDAVFFCNSGAEANEALIKLARKWAKDAKIIHEPEIITFTGSFHGRTLATLTATGQEKVKTGFDPLPPGFRTVPYGDMEAVKKATRTTTAAVFLELVQGEGGVRPADPAFVRELADWCKEKEILLMIDEVQTGIGRTGEWFAYQVYGIKPDAISVAKGLGNGYPVGAVVADSRLKPVLGPGTHGTTFGGNPLAMAVCDAVLTEIGQTGLLEQVREKAEYLKKKLDDLVRSLPAVREIRQKGLMVGIELDEPAAPFIRQLLENGLVVLPAGEKVLRLLPPLIVSEEEIGQAVSVLHQTLSQTKIGV</sequence>
<comment type="pathway">
    <text evidence="5">Amino-acid biosynthesis; L-arginine biosynthesis; N(2)-acetyl-L-ornithine from L-glutamate: step 4/4.</text>
</comment>
<dbReference type="PANTHER" id="PTHR11986:SF79">
    <property type="entry name" value="ACETYLORNITHINE AMINOTRANSFERASE, MITOCHONDRIAL"/>
    <property type="match status" value="1"/>
</dbReference>
<dbReference type="NCBIfam" id="NF002325">
    <property type="entry name" value="PRK01278.1"/>
    <property type="match status" value="1"/>
</dbReference>
<keyword evidence="5" id="KW-0963">Cytoplasm</keyword>
<dbReference type="PROSITE" id="PS00600">
    <property type="entry name" value="AA_TRANSFER_CLASS_3"/>
    <property type="match status" value="1"/>
</dbReference>
<feature type="binding site" evidence="5">
    <location>
        <position position="270"/>
    </location>
    <ligand>
        <name>pyridoxal 5'-phosphate</name>
        <dbReference type="ChEBI" id="CHEBI:597326"/>
    </ligand>
</feature>
<keyword evidence="5" id="KW-0055">Arginine biosynthesis</keyword>
<comment type="catalytic activity">
    <reaction evidence="5">
        <text>N(2)-acetyl-L-ornithine + 2-oxoglutarate = N-acetyl-L-glutamate 5-semialdehyde + L-glutamate</text>
        <dbReference type="Rhea" id="RHEA:18049"/>
        <dbReference type="ChEBI" id="CHEBI:16810"/>
        <dbReference type="ChEBI" id="CHEBI:29123"/>
        <dbReference type="ChEBI" id="CHEBI:29985"/>
        <dbReference type="ChEBI" id="CHEBI:57805"/>
        <dbReference type="EC" id="2.6.1.11"/>
    </reaction>
</comment>
<dbReference type="InterPro" id="IPR050103">
    <property type="entry name" value="Class-III_PLP-dep_AT"/>
</dbReference>
<reference evidence="6 7" key="1">
    <citation type="submission" date="2020-12" db="EMBL/GenBank/DDBJ databases">
        <title>WGS of Thermoactinomyces spp.</title>
        <authorList>
            <person name="Cheng K."/>
        </authorList>
    </citation>
    <scope>NUCLEOTIDE SEQUENCE [LARGE SCALE GENOMIC DNA]</scope>
    <source>
        <strain evidence="7">CICC 10671\DSM 43846</strain>
    </source>
</reference>
<evidence type="ECO:0000256" key="5">
    <source>
        <dbReference type="HAMAP-Rule" id="MF_01107"/>
    </source>
</evidence>
<dbReference type="UniPathway" id="UPA00068">
    <property type="reaction ID" value="UER00109"/>
</dbReference>
<dbReference type="EMBL" id="JAECVW010000003">
    <property type="protein sequence ID" value="MBH8595048.1"/>
    <property type="molecule type" value="Genomic_DNA"/>
</dbReference>
<dbReference type="InterPro" id="IPR004636">
    <property type="entry name" value="AcOrn/SuccOrn_fam"/>
</dbReference>
<feature type="binding site" evidence="5">
    <location>
        <position position="127"/>
    </location>
    <ligand>
        <name>pyridoxal 5'-phosphate</name>
        <dbReference type="ChEBI" id="CHEBI:597326"/>
    </ligand>
</feature>
<feature type="binding site" evidence="5">
    <location>
        <position position="130"/>
    </location>
    <ligand>
        <name>N(2)-acetyl-L-ornithine</name>
        <dbReference type="ChEBI" id="CHEBI:57805"/>
    </ligand>
</feature>
<dbReference type="Pfam" id="PF00202">
    <property type="entry name" value="Aminotran_3"/>
    <property type="match status" value="1"/>
</dbReference>
<keyword evidence="4 5" id="KW-0663">Pyridoxal phosphate</keyword>
<keyword evidence="1 5" id="KW-0032">Aminotransferase</keyword>
<keyword evidence="7" id="KW-1185">Reference proteome</keyword>
<comment type="cofactor">
    <cofactor evidence="5">
        <name>pyridoxal 5'-phosphate</name>
        <dbReference type="ChEBI" id="CHEBI:597326"/>
    </cofactor>
    <text evidence="5">Binds 1 pyridoxal phosphate per subunit.</text>
</comment>
<dbReference type="GO" id="GO:0006526">
    <property type="term" value="P:L-arginine biosynthetic process"/>
    <property type="evidence" value="ECO:0007669"/>
    <property type="project" value="UniProtKB-UniRule"/>
</dbReference>
<comment type="similarity">
    <text evidence="5">Belongs to the class-III pyridoxal-phosphate-dependent aminotransferase family. ArgD subfamily.</text>
</comment>
<dbReference type="Proteomes" id="UP000633619">
    <property type="component" value="Unassembled WGS sequence"/>
</dbReference>
<accession>A0A8I1DC30</accession>
<keyword evidence="3 5" id="KW-0808">Transferase</keyword>
<evidence type="ECO:0000256" key="3">
    <source>
        <dbReference type="ARBA" id="ARBA00022679"/>
    </source>
</evidence>
<proteinExistence type="inferred from homology"/>
<comment type="subcellular location">
    <subcellularLocation>
        <location evidence="5">Cytoplasm</location>
    </subcellularLocation>
</comment>
<feature type="binding site" evidence="5">
    <location>
        <begin position="212"/>
        <end position="215"/>
    </location>
    <ligand>
        <name>pyridoxal 5'-phosphate</name>
        <dbReference type="ChEBI" id="CHEBI:597326"/>
    </ligand>
</feature>
<name>A0A8I1DC30_THEIN</name>
<dbReference type="InterPro" id="IPR015422">
    <property type="entry name" value="PyrdxlP-dep_Trfase_small"/>
</dbReference>
<protein>
    <recommendedName>
        <fullName evidence="5">Acetylornithine aminotransferase</fullName>
        <shortName evidence="5">ACOAT</shortName>
        <ecNumber evidence="5">2.6.1.11</ecNumber>
    </recommendedName>
</protein>
<dbReference type="HAMAP" id="MF_01107">
    <property type="entry name" value="ArgD_aminotrans_3"/>
    <property type="match status" value="1"/>
</dbReference>
<evidence type="ECO:0000256" key="1">
    <source>
        <dbReference type="ARBA" id="ARBA00022576"/>
    </source>
</evidence>
<comment type="miscellaneous">
    <text evidence="5">May also have succinyldiaminopimelate aminotransferase activity, thus carrying out the corresponding step in lysine biosynthesis.</text>
</comment>
<evidence type="ECO:0000313" key="6">
    <source>
        <dbReference type="EMBL" id="MBH8595048.1"/>
    </source>
</evidence>
<dbReference type="InterPro" id="IPR015421">
    <property type="entry name" value="PyrdxlP-dep_Trfase_major"/>
</dbReference>
<feature type="modified residue" description="N6-(pyridoxal phosphate)lysine" evidence="5">
    <location>
        <position position="241"/>
    </location>
</feature>
<dbReference type="GO" id="GO:0030170">
    <property type="term" value="F:pyridoxal phosphate binding"/>
    <property type="evidence" value="ECO:0007669"/>
    <property type="project" value="InterPro"/>
</dbReference>